<organism evidence="2 4">
    <name type="scientific">Salinicoccus halodurans</name>
    <dbReference type="NCBI Taxonomy" id="407035"/>
    <lineage>
        <taxon>Bacteria</taxon>
        <taxon>Bacillati</taxon>
        <taxon>Bacillota</taxon>
        <taxon>Bacilli</taxon>
        <taxon>Bacillales</taxon>
        <taxon>Staphylococcaceae</taxon>
        <taxon>Salinicoccus</taxon>
    </lineage>
</organism>
<reference evidence="2 4" key="3">
    <citation type="submission" date="2016-10" db="EMBL/GenBank/DDBJ databases">
        <authorList>
            <person name="Varghese N."/>
            <person name="Submissions S."/>
        </authorList>
    </citation>
    <scope>NUCLEOTIDE SEQUENCE [LARGE SCALE GENOMIC DNA]</scope>
    <source>
        <strain evidence="2 4">CGMCC 1.6501</strain>
    </source>
</reference>
<evidence type="ECO:0000313" key="3">
    <source>
        <dbReference type="Proteomes" id="UP000034029"/>
    </source>
</evidence>
<dbReference type="NCBIfam" id="NF047360">
    <property type="entry name" value="tail_chap_PVL"/>
    <property type="match status" value="1"/>
</dbReference>
<evidence type="ECO:0000313" key="2">
    <source>
        <dbReference type="EMBL" id="SFK94964.1"/>
    </source>
</evidence>
<reference evidence="3" key="2">
    <citation type="submission" date="2015-04" db="EMBL/GenBank/DDBJ databases">
        <title>Complete genome sequence of Salinicoccus halodurans strain H3B36, isolated from the Qaidam basin of China.</title>
        <authorList>
            <person name="Ma Y."/>
            <person name="Jiang K."/>
            <person name="Xue Y."/>
        </authorList>
    </citation>
    <scope>NUCLEOTIDE SEQUENCE [LARGE SCALE GENOMIC DNA]</scope>
    <source>
        <strain evidence="3">H3B36</strain>
    </source>
</reference>
<dbReference type="KEGG" id="shv:AAT16_09010"/>
<dbReference type="Pfam" id="PF23857">
    <property type="entry name" value="Phage_TAC_19"/>
    <property type="match status" value="1"/>
</dbReference>
<sequence>MKKNFIKFVKNVKEVEEKNAEPQFETFLTPSFIPFRKMYDATEALEAKEGADVTEKEAMDIMMDMVVDIYGKQFTKDDILDKLHSPDTMEELESQIGWVAQGKMNDDRKKQLAKMI</sequence>
<evidence type="ECO:0008006" key="5">
    <source>
        <dbReference type="Google" id="ProtNLM"/>
    </source>
</evidence>
<dbReference type="EMBL" id="FOTB01000006">
    <property type="protein sequence ID" value="SFK94964.1"/>
    <property type="molecule type" value="Genomic_DNA"/>
</dbReference>
<gene>
    <name evidence="1" type="ORF">AAT16_09010</name>
    <name evidence="2" type="ORF">SAMN05216235_2699</name>
</gene>
<dbReference type="RefSeq" id="WP_046790542.1">
    <property type="nucleotide sequence ID" value="NZ_CP011366.1"/>
</dbReference>
<accession>A0A0F7D4J8</accession>
<dbReference type="Proteomes" id="UP000183090">
    <property type="component" value="Unassembled WGS sequence"/>
</dbReference>
<dbReference type="EMBL" id="CP011366">
    <property type="protein sequence ID" value="AKG74360.1"/>
    <property type="molecule type" value="Genomic_DNA"/>
</dbReference>
<keyword evidence="3" id="KW-1185">Reference proteome</keyword>
<dbReference type="OrthoDB" id="2413964at2"/>
<name>A0A0F7D4J8_9STAP</name>
<dbReference type="Proteomes" id="UP000034029">
    <property type="component" value="Chromosome"/>
</dbReference>
<proteinExistence type="predicted"/>
<evidence type="ECO:0000313" key="1">
    <source>
        <dbReference type="EMBL" id="AKG74360.1"/>
    </source>
</evidence>
<dbReference type="InterPro" id="IPR057006">
    <property type="entry name" value="Phage_TAC_19"/>
</dbReference>
<protein>
    <recommendedName>
        <fullName evidence="5">Phage protein</fullName>
    </recommendedName>
</protein>
<evidence type="ECO:0000313" key="4">
    <source>
        <dbReference type="Proteomes" id="UP000183090"/>
    </source>
</evidence>
<reference evidence="1 3" key="1">
    <citation type="journal article" date="2015" name="Int. J. Syst. Evol. Microbiol.">
        <title>Complete genome sequence of Salinicoccus halodurans H3B36, isolated from the Qaidam Basin in China.</title>
        <authorList>
            <person name="Jiang K."/>
            <person name="Xue Y."/>
            <person name="Ma Y."/>
        </authorList>
    </citation>
    <scope>NUCLEOTIDE SEQUENCE [LARGE SCALE GENOMIC DNA]</scope>
    <source>
        <strain evidence="1 3">H3B36</strain>
    </source>
</reference>
<dbReference type="AlphaFoldDB" id="A0A0F7D4J8"/>